<evidence type="ECO:0000259" key="1">
    <source>
        <dbReference type="PROSITE" id="PS50280"/>
    </source>
</evidence>
<dbReference type="SUPFAM" id="SSF82199">
    <property type="entry name" value="SET domain"/>
    <property type="match status" value="1"/>
</dbReference>
<dbReference type="PANTHER" id="PTHR12197">
    <property type="entry name" value="HISTONE-LYSINE N-METHYLTRANSFERASE SMYD"/>
    <property type="match status" value="1"/>
</dbReference>
<evidence type="ECO:0000313" key="2">
    <source>
        <dbReference type="EMBL" id="CZR66864.1"/>
    </source>
</evidence>
<dbReference type="PROSITE" id="PS50280">
    <property type="entry name" value="SET"/>
    <property type="match status" value="1"/>
</dbReference>
<dbReference type="CDD" id="cd20071">
    <property type="entry name" value="SET_SMYD"/>
    <property type="match status" value="1"/>
</dbReference>
<dbReference type="InterPro" id="IPR046341">
    <property type="entry name" value="SET_dom_sf"/>
</dbReference>
<reference evidence="2 3" key="1">
    <citation type="submission" date="2016-03" db="EMBL/GenBank/DDBJ databases">
        <authorList>
            <person name="Ploux O."/>
        </authorList>
    </citation>
    <scope>NUCLEOTIDE SEQUENCE [LARGE SCALE GENOMIC DNA]</scope>
    <source>
        <strain evidence="2 3">UAMH 11012</strain>
    </source>
</reference>
<dbReference type="Proteomes" id="UP000184330">
    <property type="component" value="Unassembled WGS sequence"/>
</dbReference>
<evidence type="ECO:0000313" key="3">
    <source>
        <dbReference type="Proteomes" id="UP000184330"/>
    </source>
</evidence>
<accession>A0A1L7XPB4</accession>
<organism evidence="2 3">
    <name type="scientific">Phialocephala subalpina</name>
    <dbReference type="NCBI Taxonomy" id="576137"/>
    <lineage>
        <taxon>Eukaryota</taxon>
        <taxon>Fungi</taxon>
        <taxon>Dikarya</taxon>
        <taxon>Ascomycota</taxon>
        <taxon>Pezizomycotina</taxon>
        <taxon>Leotiomycetes</taxon>
        <taxon>Helotiales</taxon>
        <taxon>Mollisiaceae</taxon>
        <taxon>Phialocephala</taxon>
        <taxon>Phialocephala fortinii species complex</taxon>
    </lineage>
</organism>
<dbReference type="STRING" id="576137.A0A1L7XPB4"/>
<dbReference type="OrthoDB" id="5945798at2759"/>
<dbReference type="GO" id="GO:0005634">
    <property type="term" value="C:nucleus"/>
    <property type="evidence" value="ECO:0007669"/>
    <property type="project" value="TreeGrafter"/>
</dbReference>
<dbReference type="Gene3D" id="2.170.270.10">
    <property type="entry name" value="SET domain"/>
    <property type="match status" value="1"/>
</dbReference>
<dbReference type="AlphaFoldDB" id="A0A1L7XPB4"/>
<proteinExistence type="predicted"/>
<dbReference type="EMBL" id="FJOG01000040">
    <property type="protein sequence ID" value="CZR66864.1"/>
    <property type="molecule type" value="Genomic_DNA"/>
</dbReference>
<sequence length="305" mass="34302">MMAMRSADQGRDIGAALDLFTSLMNHSCDPNAFVFCEGAQLRARSSRPIAAGEEITINYVDPSYDYSFRQKRLKPQYFFACQCERCRIDVMGQGPVSVHLRSRSPDFEDVQGQLLEFHSNLVQSSHEPCTLEDLRDKEDQMGLIGTAGFLNNGWPDYVQPGPEILQSFALIYLLQDELERSLRLCLKLCFIIGESTYGTSSPQWVHILSVLVQVLAAMVHRPKANPPSGTLSKTKIPLPEIHGACLCQFAEAVKGMYGADSAFARAADQLLEWEMNERRKLMSNDGFIAQFRKEYSALFQWADAQ</sequence>
<dbReference type="InterPro" id="IPR001214">
    <property type="entry name" value="SET_dom"/>
</dbReference>
<dbReference type="PANTHER" id="PTHR12197:SF251">
    <property type="entry name" value="EG:BACR7C10.4 PROTEIN"/>
    <property type="match status" value="1"/>
</dbReference>
<dbReference type="Pfam" id="PF00856">
    <property type="entry name" value="SET"/>
    <property type="match status" value="1"/>
</dbReference>
<dbReference type="InterPro" id="IPR050869">
    <property type="entry name" value="H3K4_H4K5_MeTrfase"/>
</dbReference>
<keyword evidence="3" id="KW-1185">Reference proteome</keyword>
<protein>
    <recommendedName>
        <fullName evidence="1">SET domain-containing protein</fullName>
    </recommendedName>
</protein>
<name>A0A1L7XPB4_9HELO</name>
<feature type="domain" description="SET" evidence="1">
    <location>
        <begin position="1"/>
        <end position="60"/>
    </location>
</feature>
<gene>
    <name evidence="2" type="ORF">PAC_16765</name>
</gene>